<dbReference type="InterPro" id="IPR023753">
    <property type="entry name" value="FAD/NAD-binding_dom"/>
</dbReference>
<dbReference type="PANTHER" id="PTHR43539">
    <property type="entry name" value="FLAVIN-BINDING MONOOXYGENASE-LIKE PROTEIN (AFU_ORTHOLOGUE AFUA_4G09220)"/>
    <property type="match status" value="1"/>
</dbReference>
<proteinExistence type="predicted"/>
<gene>
    <name evidence="3" type="ORF">HRG_07760</name>
</gene>
<reference evidence="3" key="1">
    <citation type="submission" date="2021-09" db="EMBL/GenBank/DDBJ databases">
        <title>A high-quality genome of the endoparasitic fungus Hirsutella rhossiliensis with a comparison of Hirsutella genomes reveals transposable elements contributing to genome size variation.</title>
        <authorList>
            <person name="Lin R."/>
            <person name="Jiao Y."/>
            <person name="Sun X."/>
            <person name="Ling J."/>
            <person name="Xie B."/>
            <person name="Cheng X."/>
        </authorList>
    </citation>
    <scope>NUCLEOTIDE SEQUENCE</scope>
    <source>
        <strain evidence="3">HR02</strain>
    </source>
</reference>
<dbReference type="GO" id="GO:0004497">
    <property type="term" value="F:monooxygenase activity"/>
    <property type="evidence" value="ECO:0007669"/>
    <property type="project" value="TreeGrafter"/>
</dbReference>
<protein>
    <submittedName>
        <fullName evidence="3">Pyridine nucleotide-disulfide oxidoreductase domain-containing protein</fullName>
    </submittedName>
</protein>
<name>A0A9P8MUL0_9HYPO</name>
<evidence type="ECO:0000313" key="4">
    <source>
        <dbReference type="Proteomes" id="UP000824596"/>
    </source>
</evidence>
<sequence length="453" mass="50550">MNWMEKRRVETELEDDCELAVLILGESGSGQAGLTAAARLKMLGVNSLIIDQNDRVGDNWRKRYHHLVLHDPVWYDHMPYVAFPPQWPIFTPKDKLAQFFEAYVDILELNVWLKSTATSSKWDKAKGMWTVTVERRMDDGSTQTRTLRVRHIIQATGHSGQKNEPQIKGAGTFKGDRICHSSEFPGAQPSNGEKRAVIVGSCNSGHDIAQDFFDKGYDVTIVQRSSTCVVSSRGITDILLKGLYVEGGPPVDDADMLTQSLPNTILKALHCQVVNHQKALDRDTTDGLKRAGFKVNYGPDEAGLFFNYLQRGGGYYIDVGTSKLIADGSIKVRQGLEVSEILPDGIRLADGSELQADEVVLATGYDTMESQTRVIFGDEVADRVCDVWGFNKEGEMRTIWQQSGHPGFWFHAGNLALCRYYSKLLALQIKGLEKQQFVWNGDQEDLSSSVDNP</sequence>
<dbReference type="AlphaFoldDB" id="A0A9P8MUL0"/>
<dbReference type="Proteomes" id="UP000824596">
    <property type="component" value="Unassembled WGS sequence"/>
</dbReference>
<dbReference type="PANTHER" id="PTHR43539:SF68">
    <property type="entry name" value="FLAVIN-BINDING MONOOXYGENASE-LIKE PROTEIN (AFU_ORTHOLOGUE AFUA_4G09220)"/>
    <property type="match status" value="1"/>
</dbReference>
<feature type="domain" description="FAD/NAD(P)-binding" evidence="2">
    <location>
        <begin position="28"/>
        <end position="239"/>
    </location>
</feature>
<dbReference type="EMBL" id="JAIZPD010000008">
    <property type="protein sequence ID" value="KAH0961682.1"/>
    <property type="molecule type" value="Genomic_DNA"/>
</dbReference>
<dbReference type="SUPFAM" id="SSF51905">
    <property type="entry name" value="FAD/NAD(P)-binding domain"/>
    <property type="match status" value="1"/>
</dbReference>
<accession>A0A9P8MUL0</accession>
<evidence type="ECO:0000313" key="3">
    <source>
        <dbReference type="EMBL" id="KAH0961682.1"/>
    </source>
</evidence>
<organism evidence="3 4">
    <name type="scientific">Hirsutella rhossiliensis</name>
    <dbReference type="NCBI Taxonomy" id="111463"/>
    <lineage>
        <taxon>Eukaryota</taxon>
        <taxon>Fungi</taxon>
        <taxon>Dikarya</taxon>
        <taxon>Ascomycota</taxon>
        <taxon>Pezizomycotina</taxon>
        <taxon>Sordariomycetes</taxon>
        <taxon>Hypocreomycetidae</taxon>
        <taxon>Hypocreales</taxon>
        <taxon>Ophiocordycipitaceae</taxon>
        <taxon>Hirsutella</taxon>
    </lineage>
</organism>
<dbReference type="InterPro" id="IPR036188">
    <property type="entry name" value="FAD/NAD-bd_sf"/>
</dbReference>
<dbReference type="GeneID" id="68356889"/>
<dbReference type="Gene3D" id="3.50.50.60">
    <property type="entry name" value="FAD/NAD(P)-binding domain"/>
    <property type="match status" value="1"/>
</dbReference>
<dbReference type="InterPro" id="IPR050982">
    <property type="entry name" value="Auxin_biosynth/cation_transpt"/>
</dbReference>
<evidence type="ECO:0000259" key="2">
    <source>
        <dbReference type="Pfam" id="PF07992"/>
    </source>
</evidence>
<dbReference type="OrthoDB" id="74360at2759"/>
<comment type="caution">
    <text evidence="3">The sequence shown here is derived from an EMBL/GenBank/DDBJ whole genome shotgun (WGS) entry which is preliminary data.</text>
</comment>
<evidence type="ECO:0000256" key="1">
    <source>
        <dbReference type="ARBA" id="ARBA00023002"/>
    </source>
</evidence>
<keyword evidence="4" id="KW-1185">Reference proteome</keyword>
<keyword evidence="1" id="KW-0560">Oxidoreductase</keyword>
<dbReference type="RefSeq" id="XP_044719195.1">
    <property type="nucleotide sequence ID" value="XM_044866231.1"/>
</dbReference>
<dbReference type="GO" id="GO:0050660">
    <property type="term" value="F:flavin adenine dinucleotide binding"/>
    <property type="evidence" value="ECO:0007669"/>
    <property type="project" value="TreeGrafter"/>
</dbReference>
<dbReference type="Pfam" id="PF07992">
    <property type="entry name" value="Pyr_redox_2"/>
    <property type="match status" value="1"/>
</dbReference>